<dbReference type="CDD" id="cd00130">
    <property type="entry name" value="PAS"/>
    <property type="match status" value="1"/>
</dbReference>
<dbReference type="InterPro" id="IPR013767">
    <property type="entry name" value="PAS_fold"/>
</dbReference>
<dbReference type="InterPro" id="IPR035965">
    <property type="entry name" value="PAS-like_dom_sf"/>
</dbReference>
<organism evidence="2 3">
    <name type="scientific">Rhodopseudomonas palustris</name>
    <dbReference type="NCBI Taxonomy" id="1076"/>
    <lineage>
        <taxon>Bacteria</taxon>
        <taxon>Pseudomonadati</taxon>
        <taxon>Pseudomonadota</taxon>
        <taxon>Alphaproteobacteria</taxon>
        <taxon>Hyphomicrobiales</taxon>
        <taxon>Nitrobacteraceae</taxon>
        <taxon>Rhodopseudomonas</taxon>
    </lineage>
</organism>
<dbReference type="SMART" id="SM00091">
    <property type="entry name" value="PAS"/>
    <property type="match status" value="2"/>
</dbReference>
<dbReference type="InterPro" id="IPR000014">
    <property type="entry name" value="PAS"/>
</dbReference>
<evidence type="ECO:0000313" key="3">
    <source>
        <dbReference type="Proteomes" id="UP000285523"/>
    </source>
</evidence>
<dbReference type="Pfam" id="PF02954">
    <property type="entry name" value="HTH_8"/>
    <property type="match status" value="1"/>
</dbReference>
<dbReference type="Gene3D" id="1.10.10.60">
    <property type="entry name" value="Homeodomain-like"/>
    <property type="match status" value="1"/>
</dbReference>
<feature type="domain" description="PAS" evidence="1">
    <location>
        <begin position="255"/>
        <end position="324"/>
    </location>
</feature>
<dbReference type="PRINTS" id="PR01590">
    <property type="entry name" value="HTHFIS"/>
</dbReference>
<dbReference type="GO" id="GO:0043565">
    <property type="term" value="F:sequence-specific DNA binding"/>
    <property type="evidence" value="ECO:0007669"/>
    <property type="project" value="InterPro"/>
</dbReference>
<name>A0A418V3D5_RHOPL</name>
<accession>A0A418V3D5</accession>
<evidence type="ECO:0000313" key="2">
    <source>
        <dbReference type="EMBL" id="RJF70606.1"/>
    </source>
</evidence>
<evidence type="ECO:0000259" key="1">
    <source>
        <dbReference type="SMART" id="SM00091"/>
    </source>
</evidence>
<comment type="caution">
    <text evidence="2">The sequence shown here is derived from an EMBL/GenBank/DDBJ whole genome shotgun (WGS) entry which is preliminary data.</text>
</comment>
<dbReference type="SUPFAM" id="SSF46689">
    <property type="entry name" value="Homeodomain-like"/>
    <property type="match status" value="1"/>
</dbReference>
<dbReference type="EMBL" id="QYYD01000016">
    <property type="protein sequence ID" value="RJF70606.1"/>
    <property type="molecule type" value="Genomic_DNA"/>
</dbReference>
<dbReference type="OrthoDB" id="5499170at2"/>
<dbReference type="Pfam" id="PF13188">
    <property type="entry name" value="PAS_8"/>
    <property type="match status" value="1"/>
</dbReference>
<dbReference type="InterPro" id="IPR002197">
    <property type="entry name" value="HTH_Fis"/>
</dbReference>
<dbReference type="AlphaFoldDB" id="A0A418V3D5"/>
<protein>
    <submittedName>
        <fullName evidence="2">Transcriptional regulator PpsR</fullName>
    </submittedName>
</protein>
<proteinExistence type="predicted"/>
<sequence length="458" mass="50151">MSAKPAQPDITLLLDMDGVIRDASLSPALSGESVEAWLGRPWSDIAGEEGGDKVRRMVDDARSSGISAFRQINQRFPSGTEIPIEFTTMLLGDRTGMVAVGKNLQAVTELHSRLIAAQQTIERDYWRLREMETRYRLVFDAATEAVVIVSANDLRIVEANRAAVQALTGIDRDNADVTGREIVGEIAEVDRDAVREMLLRVRDRGKALSILVHLGREARPWMVRGSLVSSERGQVFLLQFAPVTSAPRGDDREPTVLKTLIDRVPDGFVALDSAGVIRHANQAFLDLVQIGSKGSAIGESLGRWLNQPGADLAALLSHLQRYKTVRLFQTTIRGELGSETEVEISAVDGDDHNYVGVLIRNVSRRLTGGESDALRAALGPISKQLGRSSLRKLVKNTVGIVERHYVKEALELTKGNRTATAELLGLSRQSLYAKLARYGLDDKGSSSQETSMDDDSEE</sequence>
<dbReference type="Pfam" id="PF08448">
    <property type="entry name" value="PAS_4"/>
    <property type="match status" value="1"/>
</dbReference>
<dbReference type="InterPro" id="IPR011785">
    <property type="entry name" value="Tscrpt_reg_PpsR-CrtJ"/>
</dbReference>
<dbReference type="Proteomes" id="UP000285523">
    <property type="component" value="Unassembled WGS sequence"/>
</dbReference>
<feature type="domain" description="PAS" evidence="1">
    <location>
        <begin position="133"/>
        <end position="203"/>
    </location>
</feature>
<dbReference type="GO" id="GO:0006355">
    <property type="term" value="P:regulation of DNA-templated transcription"/>
    <property type="evidence" value="ECO:0007669"/>
    <property type="project" value="InterPro"/>
</dbReference>
<dbReference type="Gene3D" id="3.30.450.20">
    <property type="entry name" value="PAS domain"/>
    <property type="match status" value="3"/>
</dbReference>
<gene>
    <name evidence="2" type="primary">ppsR</name>
    <name evidence="2" type="ORF">D4Q52_16220</name>
</gene>
<reference evidence="2 3" key="1">
    <citation type="submission" date="2018-09" db="EMBL/GenBank/DDBJ databases">
        <title>Draft genome sequence of Rhodopseudomonas palustris 2.1.18.</title>
        <authorList>
            <person name="Robertson S.L."/>
            <person name="Meyer T.E."/>
            <person name="Kyndt J.A."/>
        </authorList>
    </citation>
    <scope>NUCLEOTIDE SEQUENCE [LARGE SCALE GENOMIC DNA]</scope>
    <source>
        <strain evidence="2 3">2.1.18</strain>
    </source>
</reference>
<dbReference type="RefSeq" id="WP_119857607.1">
    <property type="nucleotide sequence ID" value="NZ_QYYD01000016.1"/>
</dbReference>
<dbReference type="SUPFAM" id="SSF55785">
    <property type="entry name" value="PYP-like sensor domain (PAS domain)"/>
    <property type="match status" value="3"/>
</dbReference>
<dbReference type="NCBIfam" id="TIGR02040">
    <property type="entry name" value="PpsR-CrtJ"/>
    <property type="match status" value="1"/>
</dbReference>
<dbReference type="Pfam" id="PF00989">
    <property type="entry name" value="PAS"/>
    <property type="match status" value="1"/>
</dbReference>
<dbReference type="InterPro" id="IPR009057">
    <property type="entry name" value="Homeodomain-like_sf"/>
</dbReference>
<dbReference type="InterPro" id="IPR013656">
    <property type="entry name" value="PAS_4"/>
</dbReference>